<reference evidence="2 3" key="1">
    <citation type="submission" date="2024-06" db="EMBL/GenBank/DDBJ databases">
        <title>Genomic Encyclopedia of Type Strains, Phase IV (KMG-IV): sequencing the most valuable type-strain genomes for metagenomic binning, comparative biology and taxonomic classification.</title>
        <authorList>
            <person name="Goeker M."/>
        </authorList>
    </citation>
    <scope>NUCLEOTIDE SEQUENCE [LARGE SCALE GENOMIC DNA]</scope>
    <source>
        <strain evidence="2 3">DSM 27865</strain>
    </source>
</reference>
<name>A0ABV2N801_9HYPH</name>
<sequence>MKEIDLAYRTLFAELVQRSLDASFETEFSTAGNFVRVPVKGRDYWYFEETQPKKSRKYVGPADDADIAKRVEAFQYIKDDLRSRRKLVSTLTREAGLMAPERFTGDIVEALANAGIFRLRGVLVGTVALQTYGGLLGVKLPGTSLQTGDADFAQHYSISAEVEDSLPPIMEILQHVDPTFRAVPHRSDPARVTQFENASRYRVEFLTPNRGSDEYADHAIPMPALGGASAQPLRFLDFLIHEPVRTVLLHRSGVPVIVPAPERYAIHKLVVASRRQTDANSVAKREKDVYQASLLIEALSVTRRLDDLGFAFEEAWNRGPAWRDAIEKGLRLLPEKRREAAKTIVKKALASIGVELEGFTKNGSTPKP</sequence>
<comment type="caution">
    <text evidence="2">The sequence shown here is derived from an EMBL/GenBank/DDBJ whole genome shotgun (WGS) entry which is preliminary data.</text>
</comment>
<dbReference type="InterPro" id="IPR022550">
    <property type="entry name" value="NTP_transf_8"/>
</dbReference>
<protein>
    <recommendedName>
        <fullName evidence="1">Nucleotidyltransferase-like domain-containing protein</fullName>
    </recommendedName>
</protein>
<dbReference type="Pfam" id="PF12281">
    <property type="entry name" value="NTP_transf_8"/>
    <property type="match status" value="1"/>
</dbReference>
<accession>A0ABV2N801</accession>
<proteinExistence type="predicted"/>
<feature type="domain" description="Nucleotidyltransferase-like" evidence="1">
    <location>
        <begin position="103"/>
        <end position="316"/>
    </location>
</feature>
<evidence type="ECO:0000259" key="1">
    <source>
        <dbReference type="Pfam" id="PF12281"/>
    </source>
</evidence>
<keyword evidence="3" id="KW-1185">Reference proteome</keyword>
<dbReference type="InterPro" id="IPR058575">
    <property type="entry name" value="NTP_transf_8_dom"/>
</dbReference>
<evidence type="ECO:0000313" key="3">
    <source>
        <dbReference type="Proteomes" id="UP001549076"/>
    </source>
</evidence>
<dbReference type="PIRSF" id="PIRSF031854">
    <property type="entry name" value="UCP031854"/>
    <property type="match status" value="1"/>
</dbReference>
<evidence type="ECO:0000313" key="2">
    <source>
        <dbReference type="EMBL" id="MET3794948.1"/>
    </source>
</evidence>
<dbReference type="Proteomes" id="UP001549076">
    <property type="component" value="Unassembled WGS sequence"/>
</dbReference>
<organism evidence="2 3">
    <name type="scientific">Aquamicrobium terrae</name>
    <dbReference type="NCBI Taxonomy" id="1324945"/>
    <lineage>
        <taxon>Bacteria</taxon>
        <taxon>Pseudomonadati</taxon>
        <taxon>Pseudomonadota</taxon>
        <taxon>Alphaproteobacteria</taxon>
        <taxon>Hyphomicrobiales</taxon>
        <taxon>Phyllobacteriaceae</taxon>
        <taxon>Aquamicrobium</taxon>
    </lineage>
</organism>
<dbReference type="EMBL" id="JBEPML010000034">
    <property type="protein sequence ID" value="MET3794948.1"/>
    <property type="molecule type" value="Genomic_DNA"/>
</dbReference>
<gene>
    <name evidence="2" type="ORF">ABID37_005188</name>
</gene>
<dbReference type="RefSeq" id="WP_354199849.1">
    <property type="nucleotide sequence ID" value="NZ_JBEPML010000034.1"/>
</dbReference>